<dbReference type="Proteomes" id="UP001610444">
    <property type="component" value="Unassembled WGS sequence"/>
</dbReference>
<reference evidence="3 4" key="1">
    <citation type="submission" date="2024-07" db="EMBL/GenBank/DDBJ databases">
        <title>Section-level genome sequencing and comparative genomics of Aspergillus sections Usti and Cavernicolus.</title>
        <authorList>
            <consortium name="Lawrence Berkeley National Laboratory"/>
            <person name="Nybo J.L."/>
            <person name="Vesth T.C."/>
            <person name="Theobald S."/>
            <person name="Frisvad J.C."/>
            <person name="Larsen T.O."/>
            <person name="Kjaerboelling I."/>
            <person name="Rothschild-Mancinelli K."/>
            <person name="Lyhne E.K."/>
            <person name="Kogle M.E."/>
            <person name="Barry K."/>
            <person name="Clum A."/>
            <person name="Na H."/>
            <person name="Ledsgaard L."/>
            <person name="Lin J."/>
            <person name="Lipzen A."/>
            <person name="Kuo A."/>
            <person name="Riley R."/>
            <person name="Mondo S."/>
            <person name="LaButti K."/>
            <person name="Haridas S."/>
            <person name="Pangalinan J."/>
            <person name="Salamov A.A."/>
            <person name="Simmons B.A."/>
            <person name="Magnuson J.K."/>
            <person name="Chen J."/>
            <person name="Drula E."/>
            <person name="Henrissat B."/>
            <person name="Wiebenga A."/>
            <person name="Lubbers R.J."/>
            <person name="Gomes A.C."/>
            <person name="Macurrencykelacurrency M.R."/>
            <person name="Stajich J."/>
            <person name="Grigoriev I.V."/>
            <person name="Mortensen U.H."/>
            <person name="De vries R.P."/>
            <person name="Baker S.E."/>
            <person name="Andersen M.R."/>
        </authorList>
    </citation>
    <scope>NUCLEOTIDE SEQUENCE [LARGE SCALE GENOMIC DNA]</scope>
    <source>
        <strain evidence="3 4">CBS 756.74</strain>
    </source>
</reference>
<comment type="caution">
    <text evidence="3">The sequence shown here is derived from an EMBL/GenBank/DDBJ whole genome shotgun (WGS) entry which is preliminary data.</text>
</comment>
<evidence type="ECO:0000259" key="2">
    <source>
        <dbReference type="Pfam" id="PF07110"/>
    </source>
</evidence>
<dbReference type="EMBL" id="JBFXLR010000039">
    <property type="protein sequence ID" value="KAL2844948.1"/>
    <property type="molecule type" value="Genomic_DNA"/>
</dbReference>
<dbReference type="Gene3D" id="3.30.70.100">
    <property type="match status" value="1"/>
</dbReference>
<sequence>MEESATRSLLIPTTFLFLCKPNNVVRPLEGTTVRSLSTPATVLRGTQTDAALDAIAEFSFADQAAFERFVARIQIPEVAADEEGFRETESATIVVIGEACETRG</sequence>
<dbReference type="GeneID" id="98161528"/>
<name>A0ABR4K1B1_9EURO</name>
<organism evidence="3 4">
    <name type="scientific">Aspergillus pseudodeflectus</name>
    <dbReference type="NCBI Taxonomy" id="176178"/>
    <lineage>
        <taxon>Eukaryota</taxon>
        <taxon>Fungi</taxon>
        <taxon>Dikarya</taxon>
        <taxon>Ascomycota</taxon>
        <taxon>Pezizomycotina</taxon>
        <taxon>Eurotiomycetes</taxon>
        <taxon>Eurotiomycetidae</taxon>
        <taxon>Eurotiales</taxon>
        <taxon>Aspergillaceae</taxon>
        <taxon>Aspergillus</taxon>
        <taxon>Aspergillus subgen. Nidulantes</taxon>
    </lineage>
</organism>
<dbReference type="Pfam" id="PF07110">
    <property type="entry name" value="EthD"/>
    <property type="match status" value="1"/>
</dbReference>
<evidence type="ECO:0000313" key="4">
    <source>
        <dbReference type="Proteomes" id="UP001610444"/>
    </source>
</evidence>
<proteinExistence type="inferred from homology"/>
<accession>A0ABR4K1B1</accession>
<evidence type="ECO:0000313" key="3">
    <source>
        <dbReference type="EMBL" id="KAL2844948.1"/>
    </source>
</evidence>
<evidence type="ECO:0000256" key="1">
    <source>
        <dbReference type="ARBA" id="ARBA00005986"/>
    </source>
</evidence>
<dbReference type="RefSeq" id="XP_070896414.1">
    <property type="nucleotide sequence ID" value="XM_071046364.1"/>
</dbReference>
<protein>
    <recommendedName>
        <fullName evidence="2">EthD domain-containing protein</fullName>
    </recommendedName>
</protein>
<comment type="similarity">
    <text evidence="1">Belongs to the tpcK family.</text>
</comment>
<dbReference type="InterPro" id="IPR009799">
    <property type="entry name" value="EthD_dom"/>
</dbReference>
<keyword evidence="4" id="KW-1185">Reference proteome</keyword>
<gene>
    <name evidence="3" type="ORF">BJX68DRAFT_269479</name>
</gene>
<feature type="domain" description="EthD" evidence="2">
    <location>
        <begin position="31"/>
        <end position="86"/>
    </location>
</feature>